<feature type="domain" description="GGDEF" evidence="4">
    <location>
        <begin position="261"/>
        <end position="394"/>
    </location>
</feature>
<dbReference type="InterPro" id="IPR029787">
    <property type="entry name" value="Nucleotide_cyclase"/>
</dbReference>
<dbReference type="NCBIfam" id="TIGR00254">
    <property type="entry name" value="GGDEF"/>
    <property type="match status" value="1"/>
</dbReference>
<dbReference type="InterPro" id="IPR001633">
    <property type="entry name" value="EAL_dom"/>
</dbReference>
<dbReference type="InterPro" id="IPR000014">
    <property type="entry name" value="PAS"/>
</dbReference>
<sequence>MTMESQGFNPGVFDWLLKHIKDALILINESGEILQLNPAADLWLGQSDGTKRSIYEFFDINQLNEKREIQLLARMKTKDRRLFQLRMFKVQEQLYCILLHPVRFNESRNKVFHELHSKRVDPIEGMVIHNNGKIVECDSSFAKMLGYTRKELLDMSVFDLVDPRYQKILEKNVNATEESSYQLKGRKKDGSTLYVEILSQPYQEDDEMLRMALIRDITAQIEHEKRMEFIAYYDELTDLPNRNYFNQVLKETIVETKQAGGKLAVHFMDVDYFKQINDTLGYHFGDQLLKACSDRLKQLLDEKTFIARMGDDEFLVLQRDIQSKQEAEQFALQMITAFEEPIFVADYELYITVSIGISLFPEDGENANELIKHADSAMHVIKQNQRNHYKLFESSISENFKEMLQMETELRKAFRENQFDIHYQPQIDIQTEKLIGFEALLRWHHPEKGNIPPGVFIPLAEKTGLIMELGDWVLREACKQNKRWQKKGYPPVKVSVNLSAKQFLQKNLVQRIADILKETGLSPHYLELEITESMAVSNEEFIMDTLHGLRNLGVHVSIDDFGTGYSSLKYLSQFPISKLKIDRLFISDDKKQNQAIVKSIIHMSHSLDMKVIAEGVETKEQLEFLRSQMCDEIQGYYFSKPVHPEEADRWLSQIIK</sequence>
<dbReference type="PROSITE" id="PS50112">
    <property type="entry name" value="PAS"/>
    <property type="match status" value="1"/>
</dbReference>
<dbReference type="InterPro" id="IPR052155">
    <property type="entry name" value="Biofilm_reg_signaling"/>
</dbReference>
<feature type="domain" description="PAC" evidence="2">
    <location>
        <begin position="177"/>
        <end position="229"/>
    </location>
</feature>
<feature type="domain" description="EAL" evidence="3">
    <location>
        <begin position="403"/>
        <end position="655"/>
    </location>
</feature>
<dbReference type="NCBIfam" id="TIGR00229">
    <property type="entry name" value="sensory_box"/>
    <property type="match status" value="1"/>
</dbReference>
<evidence type="ECO:0000313" key="6">
    <source>
        <dbReference type="Proteomes" id="UP000294650"/>
    </source>
</evidence>
<dbReference type="SUPFAM" id="SSF55785">
    <property type="entry name" value="PYP-like sensor domain (PAS domain)"/>
    <property type="match status" value="1"/>
</dbReference>
<dbReference type="FunFam" id="3.20.20.450:FF:000001">
    <property type="entry name" value="Cyclic di-GMP phosphodiesterase yahA"/>
    <property type="match status" value="1"/>
</dbReference>
<dbReference type="PANTHER" id="PTHR44757">
    <property type="entry name" value="DIGUANYLATE CYCLASE DGCP"/>
    <property type="match status" value="1"/>
</dbReference>
<dbReference type="InterPro" id="IPR035965">
    <property type="entry name" value="PAS-like_dom_sf"/>
</dbReference>
<dbReference type="PROSITE" id="PS50883">
    <property type="entry name" value="EAL"/>
    <property type="match status" value="1"/>
</dbReference>
<dbReference type="Pfam" id="PF00563">
    <property type="entry name" value="EAL"/>
    <property type="match status" value="1"/>
</dbReference>
<evidence type="ECO:0000259" key="1">
    <source>
        <dbReference type="PROSITE" id="PS50112"/>
    </source>
</evidence>
<dbReference type="Pfam" id="PF00990">
    <property type="entry name" value="GGDEF"/>
    <property type="match status" value="1"/>
</dbReference>
<protein>
    <submittedName>
        <fullName evidence="5">PAS domain S-box-containing protein/diguanylate cyclase (GGDEF)-like protein</fullName>
    </submittedName>
</protein>
<dbReference type="InterPro" id="IPR043128">
    <property type="entry name" value="Rev_trsase/Diguanyl_cyclase"/>
</dbReference>
<comment type="caution">
    <text evidence="5">The sequence shown here is derived from an EMBL/GenBank/DDBJ whole genome shotgun (WGS) entry which is preliminary data.</text>
</comment>
<dbReference type="Gene3D" id="3.20.20.450">
    <property type="entry name" value="EAL domain"/>
    <property type="match status" value="1"/>
</dbReference>
<accession>A0A4R3MTC3</accession>
<dbReference type="RefSeq" id="WP_132372806.1">
    <property type="nucleotide sequence ID" value="NZ_SMAN01000024.1"/>
</dbReference>
<dbReference type="PROSITE" id="PS50113">
    <property type="entry name" value="PAC"/>
    <property type="match status" value="1"/>
</dbReference>
<dbReference type="SUPFAM" id="SSF141868">
    <property type="entry name" value="EAL domain-like"/>
    <property type="match status" value="1"/>
</dbReference>
<dbReference type="Gene3D" id="3.30.70.270">
    <property type="match status" value="1"/>
</dbReference>
<dbReference type="Pfam" id="PF13426">
    <property type="entry name" value="PAS_9"/>
    <property type="match status" value="2"/>
</dbReference>
<dbReference type="Gene3D" id="3.30.450.20">
    <property type="entry name" value="PAS domain"/>
    <property type="match status" value="1"/>
</dbReference>
<dbReference type="CDD" id="cd01949">
    <property type="entry name" value="GGDEF"/>
    <property type="match status" value="1"/>
</dbReference>
<dbReference type="PANTHER" id="PTHR44757:SF2">
    <property type="entry name" value="BIOFILM ARCHITECTURE MAINTENANCE PROTEIN MBAA"/>
    <property type="match status" value="1"/>
</dbReference>
<dbReference type="OrthoDB" id="9759607at2"/>
<evidence type="ECO:0000259" key="3">
    <source>
        <dbReference type="PROSITE" id="PS50883"/>
    </source>
</evidence>
<dbReference type="InterPro" id="IPR000160">
    <property type="entry name" value="GGDEF_dom"/>
</dbReference>
<dbReference type="EMBL" id="SMAN01000024">
    <property type="protein sequence ID" value="TCT18086.1"/>
    <property type="molecule type" value="Genomic_DNA"/>
</dbReference>
<name>A0A4R3MTC3_9BACI</name>
<organism evidence="5 6">
    <name type="scientific">Melghiribacillus thermohalophilus</name>
    <dbReference type="NCBI Taxonomy" id="1324956"/>
    <lineage>
        <taxon>Bacteria</taxon>
        <taxon>Bacillati</taxon>
        <taxon>Bacillota</taxon>
        <taxon>Bacilli</taxon>
        <taxon>Bacillales</taxon>
        <taxon>Bacillaceae</taxon>
        <taxon>Melghiribacillus</taxon>
    </lineage>
</organism>
<dbReference type="AlphaFoldDB" id="A0A4R3MTC3"/>
<dbReference type="InterPro" id="IPR000700">
    <property type="entry name" value="PAS-assoc_C"/>
</dbReference>
<reference evidence="5 6" key="1">
    <citation type="submission" date="2019-03" db="EMBL/GenBank/DDBJ databases">
        <title>Genomic Encyclopedia of Type Strains, Phase IV (KMG-IV): sequencing the most valuable type-strain genomes for metagenomic binning, comparative biology and taxonomic classification.</title>
        <authorList>
            <person name="Goeker M."/>
        </authorList>
    </citation>
    <scope>NUCLEOTIDE SEQUENCE [LARGE SCALE GENOMIC DNA]</scope>
    <source>
        <strain evidence="5 6">DSM 25894</strain>
    </source>
</reference>
<keyword evidence="6" id="KW-1185">Reference proteome</keyword>
<dbReference type="CDD" id="cd00130">
    <property type="entry name" value="PAS"/>
    <property type="match status" value="1"/>
</dbReference>
<feature type="domain" description="PAS" evidence="1">
    <location>
        <begin position="126"/>
        <end position="180"/>
    </location>
</feature>
<proteinExistence type="predicted"/>
<dbReference type="PROSITE" id="PS50887">
    <property type="entry name" value="GGDEF"/>
    <property type="match status" value="1"/>
</dbReference>
<gene>
    <name evidence="5" type="ORF">EDD68_12439</name>
</gene>
<evidence type="ECO:0000259" key="2">
    <source>
        <dbReference type="PROSITE" id="PS50113"/>
    </source>
</evidence>
<evidence type="ECO:0000259" key="4">
    <source>
        <dbReference type="PROSITE" id="PS50887"/>
    </source>
</evidence>
<dbReference type="InterPro" id="IPR035919">
    <property type="entry name" value="EAL_sf"/>
</dbReference>
<dbReference type="SMART" id="SM00091">
    <property type="entry name" value="PAS"/>
    <property type="match status" value="2"/>
</dbReference>
<evidence type="ECO:0000313" key="5">
    <source>
        <dbReference type="EMBL" id="TCT18086.1"/>
    </source>
</evidence>
<dbReference type="Proteomes" id="UP000294650">
    <property type="component" value="Unassembled WGS sequence"/>
</dbReference>
<dbReference type="SMART" id="SM00052">
    <property type="entry name" value="EAL"/>
    <property type="match status" value="1"/>
</dbReference>
<dbReference type="CDD" id="cd01948">
    <property type="entry name" value="EAL"/>
    <property type="match status" value="1"/>
</dbReference>
<dbReference type="SUPFAM" id="SSF55073">
    <property type="entry name" value="Nucleotide cyclase"/>
    <property type="match status" value="1"/>
</dbReference>
<dbReference type="SMART" id="SM00267">
    <property type="entry name" value="GGDEF"/>
    <property type="match status" value="1"/>
</dbReference>